<evidence type="ECO:0000313" key="3">
    <source>
        <dbReference type="Proteomes" id="UP000011885"/>
    </source>
</evidence>
<evidence type="ECO:0000256" key="1">
    <source>
        <dbReference type="SAM" id="MobiDB-lite"/>
    </source>
</evidence>
<reference evidence="2 3" key="1">
    <citation type="journal article" date="2013" name="Mar. Genomics">
        <title>Expression of sulfatases in Rhodopirellula baltica and the diversity of sulfatases in the genus Rhodopirellula.</title>
        <authorList>
            <person name="Wegner C.E."/>
            <person name="Richter-Heitmann T."/>
            <person name="Klindworth A."/>
            <person name="Klockow C."/>
            <person name="Richter M."/>
            <person name="Achstetter T."/>
            <person name="Glockner F.O."/>
            <person name="Harder J."/>
        </authorList>
    </citation>
    <scope>NUCLEOTIDE SEQUENCE [LARGE SCALE GENOMIC DNA]</scope>
    <source>
        <strain evidence="2 3">SM41</strain>
    </source>
</reference>
<evidence type="ECO:0000313" key="2">
    <source>
        <dbReference type="EMBL" id="EMI57386.1"/>
    </source>
</evidence>
<name>M5UHR5_9BACT</name>
<keyword evidence="3" id="KW-1185">Reference proteome</keyword>
<dbReference type="PATRIC" id="fig|1263870.3.peg.1325"/>
<proteinExistence type="predicted"/>
<feature type="compositionally biased region" description="Basic and acidic residues" evidence="1">
    <location>
        <begin position="12"/>
        <end position="37"/>
    </location>
</feature>
<organism evidence="2 3">
    <name type="scientific">Rhodopirellula sallentina SM41</name>
    <dbReference type="NCBI Taxonomy" id="1263870"/>
    <lineage>
        <taxon>Bacteria</taxon>
        <taxon>Pseudomonadati</taxon>
        <taxon>Planctomycetota</taxon>
        <taxon>Planctomycetia</taxon>
        <taxon>Pirellulales</taxon>
        <taxon>Pirellulaceae</taxon>
        <taxon>Rhodopirellula</taxon>
    </lineage>
</organism>
<sequence>MAGQEMAGQEMAGRDMDEREIEGREMEGLNSRCDGRSGEQPFEELTLSKNSASTHRYPLIVIRSLLLASIRRGQSGRETDRG</sequence>
<protein>
    <submittedName>
        <fullName evidence="2">Uncharacterized protein</fullName>
    </submittedName>
</protein>
<feature type="region of interest" description="Disordered" evidence="1">
    <location>
        <begin position="1"/>
        <end position="42"/>
    </location>
</feature>
<dbReference type="EMBL" id="ANOH01000095">
    <property type="protein sequence ID" value="EMI57386.1"/>
    <property type="molecule type" value="Genomic_DNA"/>
</dbReference>
<dbReference type="Proteomes" id="UP000011885">
    <property type="component" value="Unassembled WGS sequence"/>
</dbReference>
<gene>
    <name evidence="2" type="ORF">RSSM_01227</name>
</gene>
<comment type="caution">
    <text evidence="2">The sequence shown here is derived from an EMBL/GenBank/DDBJ whole genome shotgun (WGS) entry which is preliminary data.</text>
</comment>
<accession>M5UHR5</accession>
<dbReference type="AlphaFoldDB" id="M5UHR5"/>